<evidence type="ECO:0000313" key="4">
    <source>
        <dbReference type="Proteomes" id="UP000188320"/>
    </source>
</evidence>
<dbReference type="AlphaFoldDB" id="A0A1R1PGK7"/>
<comment type="similarity">
    <text evidence="1">Belongs to the Luc7 family.</text>
</comment>
<keyword evidence="2" id="KW-0175">Coiled coil</keyword>
<proteinExistence type="inferred from homology"/>
<comment type="caution">
    <text evidence="3">The sequence shown here is derived from an EMBL/GenBank/DDBJ whole genome shotgun (WGS) entry which is preliminary data.</text>
</comment>
<evidence type="ECO:0000313" key="3">
    <source>
        <dbReference type="EMBL" id="OMH80069.1"/>
    </source>
</evidence>
<name>A0A1R1PGK7_ZANCU</name>
<dbReference type="GO" id="GO:0005685">
    <property type="term" value="C:U1 snRNP"/>
    <property type="evidence" value="ECO:0007669"/>
    <property type="project" value="InterPro"/>
</dbReference>
<dbReference type="GO" id="GO:0006376">
    <property type="term" value="P:mRNA splice site recognition"/>
    <property type="evidence" value="ECO:0007669"/>
    <property type="project" value="InterPro"/>
</dbReference>
<evidence type="ECO:0000256" key="1">
    <source>
        <dbReference type="ARBA" id="ARBA00005655"/>
    </source>
</evidence>
<reference evidence="4" key="1">
    <citation type="submission" date="2017-01" db="EMBL/GenBank/DDBJ databases">
        <authorList>
            <person name="Wang Y."/>
            <person name="White M."/>
            <person name="Kvist S."/>
            <person name="Moncalvo J.-M."/>
        </authorList>
    </citation>
    <scope>NUCLEOTIDE SEQUENCE [LARGE SCALE GENOMIC DNA]</scope>
    <source>
        <strain evidence="4">COL-18-3</strain>
    </source>
</reference>
<evidence type="ECO:0000256" key="2">
    <source>
        <dbReference type="SAM" id="Coils"/>
    </source>
</evidence>
<dbReference type="PANTHER" id="PTHR12375">
    <property type="entry name" value="RNA-BINDING PROTEIN LUC7-RELATED"/>
    <property type="match status" value="1"/>
</dbReference>
<dbReference type="Proteomes" id="UP000188320">
    <property type="component" value="Unassembled WGS sequence"/>
</dbReference>
<sequence length="275" mass="31426">MTDQARKLLEELMAPYEGKKKDFRDKDVCKDYLVGFCPNLQFTNTKAGLGACDLVHDDSLKRDYEQYRDKDSLSYERDFYRRLHVLLTDLDRKIRQAFNRINSEADEKLLNPDKEEWIEKSIMIEEKIKQLLEQAEKYGEEGKVNEAKAISSQIEGLQSELSGVKEKIKAVNPMFKNEKKLEVCDVCGALLVPDEDTKRLDAHIEGKQHQGYMKIREALAEYNKAAMVIGDLRTGTGMTIDIGAEDTTMRTGDRITGTMIDIAIDLVDLQSKYGI</sequence>
<dbReference type="GO" id="GO:0003729">
    <property type="term" value="F:mRNA binding"/>
    <property type="evidence" value="ECO:0007669"/>
    <property type="project" value="InterPro"/>
</dbReference>
<organism evidence="3 4">
    <name type="scientific">Zancudomyces culisetae</name>
    <name type="common">Gut fungus</name>
    <name type="synonym">Smittium culisetae</name>
    <dbReference type="NCBI Taxonomy" id="1213189"/>
    <lineage>
        <taxon>Eukaryota</taxon>
        <taxon>Fungi</taxon>
        <taxon>Fungi incertae sedis</taxon>
        <taxon>Zoopagomycota</taxon>
        <taxon>Kickxellomycotina</taxon>
        <taxon>Harpellomycetes</taxon>
        <taxon>Harpellales</taxon>
        <taxon>Legeriomycetaceae</taxon>
        <taxon>Zancudomyces</taxon>
    </lineage>
</organism>
<dbReference type="OrthoDB" id="153872at2759"/>
<feature type="coiled-coil region" evidence="2">
    <location>
        <begin position="114"/>
        <end position="167"/>
    </location>
</feature>
<accession>A0A1R1PGK7</accession>
<dbReference type="Pfam" id="PF03194">
    <property type="entry name" value="LUC7"/>
    <property type="match status" value="1"/>
</dbReference>
<dbReference type="EMBL" id="LSSK01001317">
    <property type="protein sequence ID" value="OMH80069.1"/>
    <property type="molecule type" value="Genomic_DNA"/>
</dbReference>
<gene>
    <name evidence="3" type="ORF">AX774_g6511</name>
</gene>
<protein>
    <submittedName>
        <fullName evidence="3">Luc7-like protein 3</fullName>
    </submittedName>
</protein>
<dbReference type="InterPro" id="IPR004882">
    <property type="entry name" value="Luc7-rel"/>
</dbReference>
<keyword evidence="4" id="KW-1185">Reference proteome</keyword>